<sequence>MTLRQALIRAVADAEGTDPSELEIALEDHVSMAAIQRLDEHKSESWTLRFELPNHTVEISGDGTILVDEARTRACP</sequence>
<name>A0A1H3EGK3_9EURY</name>
<proteinExistence type="predicted"/>
<dbReference type="Pfam" id="PF18545">
    <property type="entry name" value="HalOD1"/>
    <property type="match status" value="1"/>
</dbReference>
<dbReference type="RefSeq" id="WP_021072844.1">
    <property type="nucleotide sequence ID" value="NZ_FNPC01000001.1"/>
</dbReference>
<dbReference type="InterPro" id="IPR040624">
    <property type="entry name" value="HalOD1"/>
</dbReference>
<dbReference type="Proteomes" id="UP000199079">
    <property type="component" value="Unassembled WGS sequence"/>
</dbReference>
<organism evidence="2 3">
    <name type="scientific">Halopenitus persicus</name>
    <dbReference type="NCBI Taxonomy" id="1048396"/>
    <lineage>
        <taxon>Archaea</taxon>
        <taxon>Methanobacteriati</taxon>
        <taxon>Methanobacteriota</taxon>
        <taxon>Stenosarchaea group</taxon>
        <taxon>Halobacteria</taxon>
        <taxon>Halobacteriales</taxon>
        <taxon>Haloferacaceae</taxon>
        <taxon>Halopenitus</taxon>
    </lineage>
</organism>
<reference evidence="3" key="1">
    <citation type="submission" date="2016-10" db="EMBL/GenBank/DDBJ databases">
        <authorList>
            <person name="Varghese N."/>
            <person name="Submissions S."/>
        </authorList>
    </citation>
    <scope>NUCLEOTIDE SEQUENCE [LARGE SCALE GENOMIC DNA]</scope>
    <source>
        <strain evidence="3">DC30,IBRC 10041,KCTC 4046</strain>
    </source>
</reference>
<keyword evidence="3" id="KW-1185">Reference proteome</keyword>
<gene>
    <name evidence="2" type="ORF">SAMN05216564_101434</name>
</gene>
<feature type="domain" description="Halobacterial output" evidence="1">
    <location>
        <begin position="4"/>
        <end position="68"/>
    </location>
</feature>
<evidence type="ECO:0000313" key="3">
    <source>
        <dbReference type="Proteomes" id="UP000199079"/>
    </source>
</evidence>
<dbReference type="AlphaFoldDB" id="A0A1H3EGK3"/>
<dbReference type="EMBL" id="FNPC01000001">
    <property type="protein sequence ID" value="SDX77821.1"/>
    <property type="molecule type" value="Genomic_DNA"/>
</dbReference>
<protein>
    <recommendedName>
        <fullName evidence="1">Halobacterial output domain-containing protein</fullName>
    </recommendedName>
</protein>
<evidence type="ECO:0000259" key="1">
    <source>
        <dbReference type="Pfam" id="PF18545"/>
    </source>
</evidence>
<dbReference type="GeneID" id="43839618"/>
<dbReference type="OrthoDB" id="228967at2157"/>
<accession>A0A1H3EGK3</accession>
<evidence type="ECO:0000313" key="2">
    <source>
        <dbReference type="EMBL" id="SDX77821.1"/>
    </source>
</evidence>